<keyword evidence="1" id="KW-0472">Membrane</keyword>
<dbReference type="SUPFAM" id="SSF101898">
    <property type="entry name" value="NHL repeat"/>
    <property type="match status" value="1"/>
</dbReference>
<dbReference type="RefSeq" id="WP_336404784.1">
    <property type="nucleotide sequence ID" value="NZ_JBAPLU010000012.1"/>
</dbReference>
<reference evidence="2 3" key="1">
    <citation type="submission" date="2024-03" db="EMBL/GenBank/DDBJ databases">
        <title>Draft genome sequence of Klenkia sp. LSe6-5.</title>
        <authorList>
            <person name="Duangmal K."/>
            <person name="Chantavorakit T."/>
        </authorList>
    </citation>
    <scope>NUCLEOTIDE SEQUENCE [LARGE SCALE GENOMIC DNA]</scope>
    <source>
        <strain evidence="2 3">LSe6-5</strain>
    </source>
</reference>
<dbReference type="EMBL" id="JBAPLU010000012">
    <property type="protein sequence ID" value="MEI4272655.1"/>
    <property type="molecule type" value="Genomic_DNA"/>
</dbReference>
<proteinExistence type="predicted"/>
<evidence type="ECO:0000313" key="3">
    <source>
        <dbReference type="Proteomes" id="UP001361570"/>
    </source>
</evidence>
<feature type="transmembrane region" description="Helical" evidence="1">
    <location>
        <begin position="348"/>
        <end position="368"/>
    </location>
</feature>
<comment type="caution">
    <text evidence="2">The sequence shown here is derived from an EMBL/GenBank/DDBJ whole genome shotgun (WGS) entry which is preliminary data.</text>
</comment>
<protein>
    <recommendedName>
        <fullName evidence="4">NHL repeat-containing protein</fullName>
    </recommendedName>
</protein>
<name>A0ABU8DVE4_9ACTN</name>
<dbReference type="InterPro" id="IPR011042">
    <property type="entry name" value="6-blade_b-propeller_TolB-like"/>
</dbReference>
<evidence type="ECO:0008006" key="4">
    <source>
        <dbReference type="Google" id="ProtNLM"/>
    </source>
</evidence>
<accession>A0ABU8DVE4</accession>
<gene>
    <name evidence="2" type="ORF">TEK04_13065</name>
</gene>
<evidence type="ECO:0000313" key="2">
    <source>
        <dbReference type="EMBL" id="MEI4272655.1"/>
    </source>
</evidence>
<sequence>MLLDGEPLPEATARRSWPRSVLTAAALSAAVLAGPFLPGSFLAAGSPGPEVQTAAAEETVLFGDPTDVCSVTDARLPEMSGLAVAGSTTLAMNDGGDSVVVHELDGACAVVGERTAAVDPYDPEDLALGADGTVWVADTGDNRLGRTTVALIALRPDGSSPVYRLTYPDGPHDAEALLLAPDGTPYLVTKEVLGASAVYRPAQALDAEAAVPMEKVADLSFTLTGTPGGPVGRAGQLMVTGGAVSPDGALLALRTYTDAYVWSMAGSDVVGALAAPPVRVALPEAPQGEAIAFAADGRSLLVTGEGLPAALTLLPAVGALSPAAATAGTDPAVAGTATDPARPRLSPWTAGAIAVVAAAVLVAGVGRLRRR</sequence>
<keyword evidence="1" id="KW-0812">Transmembrane</keyword>
<dbReference type="Gene3D" id="2.120.10.30">
    <property type="entry name" value="TolB, C-terminal domain"/>
    <property type="match status" value="1"/>
</dbReference>
<dbReference type="Proteomes" id="UP001361570">
    <property type="component" value="Unassembled WGS sequence"/>
</dbReference>
<evidence type="ECO:0000256" key="1">
    <source>
        <dbReference type="SAM" id="Phobius"/>
    </source>
</evidence>
<keyword evidence="3" id="KW-1185">Reference proteome</keyword>
<keyword evidence="1" id="KW-1133">Transmembrane helix</keyword>
<organism evidence="2 3">
    <name type="scientific">Klenkia sesuvii</name>
    <dbReference type="NCBI Taxonomy" id="3103137"/>
    <lineage>
        <taxon>Bacteria</taxon>
        <taxon>Bacillati</taxon>
        <taxon>Actinomycetota</taxon>
        <taxon>Actinomycetes</taxon>
        <taxon>Geodermatophilales</taxon>
        <taxon>Geodermatophilaceae</taxon>
        <taxon>Klenkia</taxon>
    </lineage>
</organism>